<dbReference type="EMBL" id="UFSW01000002">
    <property type="protein sequence ID" value="SUV40767.1"/>
    <property type="molecule type" value="Genomic_DNA"/>
</dbReference>
<dbReference type="PANTHER" id="PTHR38103">
    <property type="entry name" value="RECOMBINATION-ASSOCIATED PROTEIN RDGC"/>
    <property type="match status" value="1"/>
</dbReference>
<organism evidence="7 8">
    <name type="scientific">Avibacterium paragallinarum</name>
    <name type="common">Haemophilus gallinarum</name>
    <dbReference type="NCBI Taxonomy" id="728"/>
    <lineage>
        <taxon>Bacteria</taxon>
        <taxon>Pseudomonadati</taxon>
        <taxon>Pseudomonadota</taxon>
        <taxon>Gammaproteobacteria</taxon>
        <taxon>Pasteurellales</taxon>
        <taxon>Pasteurellaceae</taxon>
        <taxon>Avibacterium</taxon>
    </lineage>
</organism>
<dbReference type="GO" id="GO:0003690">
    <property type="term" value="F:double-stranded DNA binding"/>
    <property type="evidence" value="ECO:0007669"/>
    <property type="project" value="TreeGrafter"/>
</dbReference>
<dbReference type="Proteomes" id="UP000254620">
    <property type="component" value="Unassembled WGS sequence"/>
</dbReference>
<protein>
    <recommendedName>
        <fullName evidence="3">Recombination-associated protein RdgC</fullName>
    </recommendedName>
</protein>
<evidence type="ECO:0000313" key="6">
    <source>
        <dbReference type="EMBL" id="SUU98712.1"/>
    </source>
</evidence>
<evidence type="ECO:0000256" key="4">
    <source>
        <dbReference type="ARBA" id="ARBA00022490"/>
    </source>
</evidence>
<dbReference type="RefSeq" id="WP_115615713.1">
    <property type="nucleotide sequence ID" value="NZ_UFSW01000001.1"/>
</dbReference>
<keyword evidence="5" id="KW-0233">DNA recombination</keyword>
<dbReference type="NCBIfam" id="NF001464">
    <property type="entry name" value="PRK00321.1-5"/>
    <property type="match status" value="1"/>
</dbReference>
<accession>A0A380Z1B1</accession>
<dbReference type="Pfam" id="PF04381">
    <property type="entry name" value="RdgC"/>
    <property type="match status" value="1"/>
</dbReference>
<reference evidence="7 8" key="1">
    <citation type="submission" date="2018-06" db="EMBL/GenBank/DDBJ databases">
        <authorList>
            <consortium name="Pathogen Informatics"/>
            <person name="Doyle S."/>
        </authorList>
    </citation>
    <scope>NUCLEOTIDE SEQUENCE [LARGE SCALE GENOMIC DNA]</scope>
    <source>
        <strain evidence="7 8">NCTC10926</strain>
    </source>
</reference>
<dbReference type="NCBIfam" id="NF001462">
    <property type="entry name" value="PRK00321.1-3"/>
    <property type="match status" value="1"/>
</dbReference>
<evidence type="ECO:0000256" key="1">
    <source>
        <dbReference type="ARBA" id="ARBA00004453"/>
    </source>
</evidence>
<dbReference type="EMBL" id="UFSW01000001">
    <property type="protein sequence ID" value="SUU98712.1"/>
    <property type="molecule type" value="Genomic_DNA"/>
</dbReference>
<gene>
    <name evidence="7" type="primary">rdgC_5</name>
    <name evidence="6" type="synonym">rdgC_4</name>
    <name evidence="6" type="ORF">NCTC10926_02153</name>
    <name evidence="7" type="ORF">NCTC10926_02823</name>
</gene>
<name>A0A380Z1B1_AVIPA</name>
<comment type="similarity">
    <text evidence="2">Belongs to the RdgC family.</text>
</comment>
<dbReference type="GO" id="GO:0000018">
    <property type="term" value="P:regulation of DNA recombination"/>
    <property type="evidence" value="ECO:0007669"/>
    <property type="project" value="TreeGrafter"/>
</dbReference>
<evidence type="ECO:0000313" key="8">
    <source>
        <dbReference type="Proteomes" id="UP000254620"/>
    </source>
</evidence>
<dbReference type="AlphaFoldDB" id="A0A380Z1B1"/>
<keyword evidence="4" id="KW-0963">Cytoplasm</keyword>
<evidence type="ECO:0000256" key="2">
    <source>
        <dbReference type="ARBA" id="ARBA00008657"/>
    </source>
</evidence>
<comment type="subcellular location">
    <subcellularLocation>
        <location evidence="1">Cytoplasm</location>
        <location evidence="1">Nucleoid</location>
    </subcellularLocation>
</comment>
<evidence type="ECO:0000313" key="7">
    <source>
        <dbReference type="EMBL" id="SUV40767.1"/>
    </source>
</evidence>
<sequence>MFWFKNAMIYRLTKAMDFSNLSSQLEACEFTPCGSSEASKFGWIAPLSTSEQLCFEANGQILLVAQREEKILPNYVVTKELTNRVKALEEKEGRKLKKVERLSIKDDVVASLLPQAFTRSTYTALWIDTQNQLIYVDAASAKRAEDALALLRKSLGSLPVIPLAFANDASLVMTNWVNEAPDWLTVLEEAELTGLKEDGIAKFKRQYLDSNEIYSLLEAGKVVTKIALEWEGNLSFVLCDDGTLKRLKFADEIKEKNDDIAKEDIAQCFDADFLLMAATISELTKRLLNEFGGEKESV</sequence>
<proteinExistence type="inferred from homology"/>
<evidence type="ECO:0000256" key="3">
    <source>
        <dbReference type="ARBA" id="ARBA00022296"/>
    </source>
</evidence>
<dbReference type="PANTHER" id="PTHR38103:SF1">
    <property type="entry name" value="RECOMBINATION-ASSOCIATED PROTEIN RDGC"/>
    <property type="match status" value="1"/>
</dbReference>
<dbReference type="GO" id="GO:0006310">
    <property type="term" value="P:DNA recombination"/>
    <property type="evidence" value="ECO:0007669"/>
    <property type="project" value="UniProtKB-KW"/>
</dbReference>
<dbReference type="InterPro" id="IPR007476">
    <property type="entry name" value="RdgC"/>
</dbReference>
<dbReference type="GO" id="GO:0043590">
    <property type="term" value="C:bacterial nucleoid"/>
    <property type="evidence" value="ECO:0007669"/>
    <property type="project" value="TreeGrafter"/>
</dbReference>
<evidence type="ECO:0000256" key="5">
    <source>
        <dbReference type="ARBA" id="ARBA00023172"/>
    </source>
</evidence>